<accession>A0A1H0I316</accession>
<dbReference type="Pfam" id="PF21070">
    <property type="entry name" value="IcmF_helical"/>
    <property type="match status" value="1"/>
</dbReference>
<dbReference type="Pfam" id="PF06744">
    <property type="entry name" value="IcmF_C"/>
    <property type="match status" value="1"/>
</dbReference>
<feature type="transmembrane region" description="Helical" evidence="1">
    <location>
        <begin position="21"/>
        <end position="40"/>
    </location>
</feature>
<dbReference type="InterPro" id="IPR017731">
    <property type="entry name" value="TssM1-like"/>
</dbReference>
<dbReference type="NCBIfam" id="TIGR03348">
    <property type="entry name" value="VI_IcmF"/>
    <property type="match status" value="1"/>
</dbReference>
<organism evidence="7 8">
    <name type="scientific">Pseudomonas reinekei</name>
    <dbReference type="NCBI Taxonomy" id="395598"/>
    <lineage>
        <taxon>Bacteria</taxon>
        <taxon>Pseudomonadati</taxon>
        <taxon>Pseudomonadota</taxon>
        <taxon>Gammaproteobacteria</taxon>
        <taxon>Pseudomonadales</taxon>
        <taxon>Pseudomonadaceae</taxon>
        <taxon>Pseudomonas</taxon>
    </lineage>
</organism>
<dbReference type="InterPro" id="IPR010623">
    <property type="entry name" value="IcmF_C"/>
</dbReference>
<dbReference type="Pfam" id="PF06761">
    <property type="entry name" value="IcmF-related"/>
    <property type="match status" value="1"/>
</dbReference>
<evidence type="ECO:0000313" key="7">
    <source>
        <dbReference type="EMBL" id="SDO25828.1"/>
    </source>
</evidence>
<dbReference type="Proteomes" id="UP000198549">
    <property type="component" value="Chromosome I"/>
</dbReference>
<evidence type="ECO:0000313" key="8">
    <source>
        <dbReference type="Proteomes" id="UP000198549"/>
    </source>
</evidence>
<dbReference type="PANTHER" id="PTHR36153">
    <property type="entry name" value="INNER MEMBRANE PROTEIN-RELATED"/>
    <property type="match status" value="1"/>
</dbReference>
<keyword evidence="1" id="KW-0812">Transmembrane</keyword>
<dbReference type="InterPro" id="IPR009612">
    <property type="entry name" value="IcmF-rel"/>
</dbReference>
<feature type="domain" description="IcmF-related" evidence="3">
    <location>
        <begin position="523"/>
        <end position="827"/>
    </location>
</feature>
<evidence type="ECO:0000259" key="4">
    <source>
        <dbReference type="Pfam" id="PF14331"/>
    </source>
</evidence>
<dbReference type="SUPFAM" id="SSF52540">
    <property type="entry name" value="P-loop containing nucleoside triphosphate hydrolases"/>
    <property type="match status" value="1"/>
</dbReference>
<name>A0A1H0I316_PSERE</name>
<dbReference type="InterPro" id="IPR027417">
    <property type="entry name" value="P-loop_NTPase"/>
</dbReference>
<feature type="transmembrane region" description="Helical" evidence="1">
    <location>
        <begin position="465"/>
        <end position="489"/>
    </location>
</feature>
<feature type="domain" description="Type VI secretion system component TssM1 helical" evidence="5">
    <location>
        <begin position="963"/>
        <end position="1062"/>
    </location>
</feature>
<evidence type="ECO:0000313" key="6">
    <source>
        <dbReference type="EMBL" id="KAB0486903.1"/>
    </source>
</evidence>
<evidence type="ECO:0000259" key="5">
    <source>
        <dbReference type="Pfam" id="PF21070"/>
    </source>
</evidence>
<dbReference type="PANTHER" id="PTHR36153:SF1">
    <property type="entry name" value="TYPE VI SECRETION SYSTEM COMPONENT TSSM1"/>
    <property type="match status" value="1"/>
</dbReference>
<evidence type="ECO:0000313" key="9">
    <source>
        <dbReference type="Proteomes" id="UP000460142"/>
    </source>
</evidence>
<feature type="transmembrane region" description="Helical" evidence="1">
    <location>
        <begin position="60"/>
        <end position="79"/>
    </location>
</feature>
<dbReference type="InterPro" id="IPR025743">
    <property type="entry name" value="TssM1_N"/>
</dbReference>
<dbReference type="Pfam" id="PF14331">
    <property type="entry name" value="IcmF-related_N"/>
    <property type="match status" value="1"/>
</dbReference>
<dbReference type="AlphaFoldDB" id="A0A1H0I316"/>
<dbReference type="Proteomes" id="UP000460142">
    <property type="component" value="Unassembled WGS sequence"/>
</dbReference>
<evidence type="ECO:0000259" key="3">
    <source>
        <dbReference type="Pfam" id="PF06761"/>
    </source>
</evidence>
<keyword evidence="1" id="KW-1133">Transmembrane helix</keyword>
<dbReference type="RefSeq" id="WP_083659308.1">
    <property type="nucleotide sequence ID" value="NZ_LT629709.1"/>
</dbReference>
<dbReference type="InterPro" id="IPR048677">
    <property type="entry name" value="TssM1_hel"/>
</dbReference>
<dbReference type="InterPro" id="IPR053156">
    <property type="entry name" value="T6SS_TssM-like"/>
</dbReference>
<protein>
    <submittedName>
        <fullName evidence="6">Type VI secretion system membrane subunit TssM</fullName>
    </submittedName>
    <submittedName>
        <fullName evidence="7">Type VI secretion system protein ImpL</fullName>
    </submittedName>
</protein>
<evidence type="ECO:0000256" key="1">
    <source>
        <dbReference type="SAM" id="Phobius"/>
    </source>
</evidence>
<keyword evidence="1" id="KW-0472">Membrane</keyword>
<proteinExistence type="predicted"/>
<reference evidence="6 9" key="2">
    <citation type="submission" date="2019-09" db="EMBL/GenBank/DDBJ databases">
        <title>Draft genome sequences of 48 bacterial type strains from the CCUG.</title>
        <authorList>
            <person name="Tunovic T."/>
            <person name="Pineiro-Iglesias B."/>
            <person name="Unosson C."/>
            <person name="Inganas E."/>
            <person name="Ohlen M."/>
            <person name="Cardew S."/>
            <person name="Jensie-Markopoulos S."/>
            <person name="Salva-Serra F."/>
            <person name="Jaen-Luchoro D."/>
            <person name="Karlsson R."/>
            <person name="Svensson-Stadler L."/>
            <person name="Chun J."/>
            <person name="Moore E."/>
        </authorList>
    </citation>
    <scope>NUCLEOTIDE SEQUENCE [LARGE SCALE GENOMIC DNA]</scope>
    <source>
        <strain evidence="6 9">CCUG 53116</strain>
    </source>
</reference>
<dbReference type="EMBL" id="LT629709">
    <property type="protein sequence ID" value="SDO25828.1"/>
    <property type="molecule type" value="Genomic_DNA"/>
</dbReference>
<reference evidence="7 8" key="1">
    <citation type="submission" date="2016-10" db="EMBL/GenBank/DDBJ databases">
        <authorList>
            <person name="de Groot N.N."/>
        </authorList>
    </citation>
    <scope>NUCLEOTIDE SEQUENCE [LARGE SCALE GENOMIC DNA]</scope>
    <source>
        <strain evidence="7 8">BS3776</strain>
    </source>
</reference>
<sequence length="1192" mass="131139">MGNLNIWNAWSQIKGCSNWLGKSWLVSLAGVVSVSLLVWYEGPLLAFDGRQPLAPEAWRWRLIAALFVVWALYWGIAAWRVQRANRLLMQGVEGDENATQRRSEAKASEAEMALLGERMRGAMAVLRKASPGWKLSNRYLYQLPWYLFVGAPGSGKTTALTHSGLQFPLSDSHGPAAVGGVGGTRNCDWWFTDEAVLLDTAGRYTTQDSYTEVDRAAWFGFLDLLKKHRRRRPINGVIVALSVSDLLQHNEAQRQTQALAIRARIQELQERLGLNFPVYVVVTKCDLLAGFAEFFEPMGREERSQVWGVTFPPAQGGQVPLAGAALAGFPDRFDALEKQLHGRVLERMQQERDLTRRALLYSFAQQFAGIGEVLTRFLNTVFEPNRFQDPALLRGVYFTSGTQQGNPIDRVMSSLAAAFGLGRSSLPSGFASGRSYFITRLMREVIFQEAGLAGINPVQERRQRFWLRGAMALIGLMTLMLMIGLTVSYQRNAALVQASAQAVTDVARKARELPTQGNALVTLPLLNAARSLPAGFAHREDPVPLLNRLGVYQGEKLGTGAITLYRRLLRSTLLPRIVNNLESALRRGDASNQEFLYETLRVYLMLGERQYFDAQSVQAWVEVDWRRELPQATEDQRQQLSDHVQALFDAEDEGAEPVQLDAALVSKVRQTLAGMPLAERTYNRLKRQVAALRLPESSVSGAAGRDVSALLVRRSGVPLSQGVSGVFSVAGYREWVARSSTAVAEMAKDKWVLGREEKHSAADTVAMQQAVLGLYYAEYIRQWDALLADVQLVSLTGLDQAALVSSALSANDSPLRAFLQLASRETTLENALTGSTEAAGAQPVRDGFEAARKKLRSALDGNEAGAPLDTPYNPVDPHFAALHSLVNSPAPGPLDDVSALLKDAAQYFDSAEAARRSGSPAPSGEVLTRLKRAATTLPAPLSAVLRDVDSRGGALTLGNERERLNALWNSVGAPFCRAAIDGRYPLVRTANRDITADDFGKFFGPGGVMDDFFSKNLVPYVDMSSNPWRPRTAGSGSMSLSQDVIDQFQRAARLRDMFFVNGARQPSLRFDLKAVTADPGLNKVILDIDGQPVVYEAGVVANFTPIVLPSGKGGDRVNLHSEPASARPLDSDGPWAWLHLLDKGSVRGGQGERYQVEFNLDGRRVQYELRASSVINPFRRNALEQFRCPSRL</sequence>
<feature type="domain" description="Type VI secretion system IcmF C-terminal" evidence="2">
    <location>
        <begin position="1070"/>
        <end position="1173"/>
    </location>
</feature>
<gene>
    <name evidence="6" type="primary">tssM</name>
    <name evidence="6" type="ORF">F7R15_08535</name>
    <name evidence="7" type="ORF">SAMN04490202_0348</name>
</gene>
<dbReference type="EMBL" id="VZPS01000004">
    <property type="protein sequence ID" value="KAB0486903.1"/>
    <property type="molecule type" value="Genomic_DNA"/>
</dbReference>
<dbReference type="OrthoDB" id="9758229at2"/>
<evidence type="ECO:0000259" key="2">
    <source>
        <dbReference type="Pfam" id="PF06744"/>
    </source>
</evidence>
<feature type="domain" description="Type VI secretion system component TssM1 N-terminal" evidence="4">
    <location>
        <begin position="212"/>
        <end position="473"/>
    </location>
</feature>